<dbReference type="Proteomes" id="UP000239899">
    <property type="component" value="Unassembled WGS sequence"/>
</dbReference>
<feature type="repeat" description="RCC1" evidence="2">
    <location>
        <begin position="254"/>
        <end position="309"/>
    </location>
</feature>
<dbReference type="EMBL" id="LHPG02000025">
    <property type="protein sequence ID" value="PRW20195.1"/>
    <property type="molecule type" value="Genomic_DNA"/>
</dbReference>
<feature type="region of interest" description="Disordered" evidence="3">
    <location>
        <begin position="420"/>
        <end position="458"/>
    </location>
</feature>
<feature type="repeat" description="RCC1" evidence="2">
    <location>
        <begin position="188"/>
        <end position="253"/>
    </location>
</feature>
<name>A0A2P6TC29_CHLSO</name>
<evidence type="ECO:0000259" key="4">
    <source>
        <dbReference type="Pfam" id="PF25390"/>
    </source>
</evidence>
<evidence type="ECO:0000256" key="1">
    <source>
        <dbReference type="ARBA" id="ARBA00022737"/>
    </source>
</evidence>
<evidence type="ECO:0000313" key="6">
    <source>
        <dbReference type="Proteomes" id="UP000239899"/>
    </source>
</evidence>
<dbReference type="Pfam" id="PF25390">
    <property type="entry name" value="WD40_RLD"/>
    <property type="match status" value="1"/>
</dbReference>
<proteinExistence type="predicted"/>
<reference evidence="5 6" key="1">
    <citation type="journal article" date="2018" name="Plant J.">
        <title>Genome sequences of Chlorella sorokiniana UTEX 1602 and Micractinium conductrix SAG 241.80: implications to maltose excretion by a green alga.</title>
        <authorList>
            <person name="Arriola M.B."/>
            <person name="Velmurugan N."/>
            <person name="Zhang Y."/>
            <person name="Plunkett M.H."/>
            <person name="Hondzo H."/>
            <person name="Barney B.M."/>
        </authorList>
    </citation>
    <scope>NUCLEOTIDE SEQUENCE [LARGE SCALE GENOMIC DNA]</scope>
    <source>
        <strain evidence="6">UTEX 1602</strain>
    </source>
</reference>
<dbReference type="PANTHER" id="PTHR46207:SF1">
    <property type="entry name" value="PROTEIN RCC2"/>
    <property type="match status" value="1"/>
</dbReference>
<evidence type="ECO:0000256" key="2">
    <source>
        <dbReference type="PROSITE-ProRule" id="PRU00235"/>
    </source>
</evidence>
<feature type="repeat" description="RCC1" evidence="2">
    <location>
        <begin position="79"/>
        <end position="130"/>
    </location>
</feature>
<dbReference type="GO" id="GO:0031267">
    <property type="term" value="F:small GTPase binding"/>
    <property type="evidence" value="ECO:0007669"/>
    <property type="project" value="TreeGrafter"/>
</dbReference>
<feature type="repeat" description="RCC1" evidence="2">
    <location>
        <begin position="359"/>
        <end position="413"/>
    </location>
</feature>
<evidence type="ECO:0000256" key="3">
    <source>
        <dbReference type="SAM" id="MobiDB-lite"/>
    </source>
</evidence>
<dbReference type="InterPro" id="IPR058923">
    <property type="entry name" value="RCC1-like_dom"/>
</dbReference>
<feature type="domain" description="RCC1-like" evidence="4">
    <location>
        <begin position="20"/>
        <end position="317"/>
    </location>
</feature>
<comment type="caution">
    <text evidence="5">The sequence shown here is derived from an EMBL/GenBank/DDBJ whole genome shotgun (WGS) entry which is preliminary data.</text>
</comment>
<evidence type="ECO:0000313" key="5">
    <source>
        <dbReference type="EMBL" id="PRW20195.1"/>
    </source>
</evidence>
<dbReference type="PROSITE" id="PS00626">
    <property type="entry name" value="RCC1_2"/>
    <property type="match status" value="1"/>
</dbReference>
<dbReference type="SUPFAM" id="SSF50985">
    <property type="entry name" value="RCC1/BLIP-II"/>
    <property type="match status" value="1"/>
</dbReference>
<dbReference type="PRINTS" id="PR00633">
    <property type="entry name" value="RCCNDNSATION"/>
</dbReference>
<dbReference type="OrthoDB" id="297375at2759"/>
<feature type="repeat" description="RCC1" evidence="2">
    <location>
        <begin position="131"/>
        <end position="188"/>
    </location>
</feature>
<dbReference type="Gene3D" id="2.130.10.30">
    <property type="entry name" value="Regulator of chromosome condensation 1/beta-lactamase-inhibitor protein II"/>
    <property type="match status" value="2"/>
</dbReference>
<accession>A0A2P6TC29</accession>
<dbReference type="PANTHER" id="PTHR46207">
    <property type="entry name" value="PROTEIN RCC2"/>
    <property type="match status" value="1"/>
</dbReference>
<dbReference type="GO" id="GO:0016020">
    <property type="term" value="C:membrane"/>
    <property type="evidence" value="ECO:0007669"/>
    <property type="project" value="TreeGrafter"/>
</dbReference>
<gene>
    <name evidence="5" type="ORF">C2E21_9226</name>
</gene>
<dbReference type="InterPro" id="IPR009091">
    <property type="entry name" value="RCC1/BLIP-II"/>
</dbReference>
<protein>
    <submittedName>
        <fullName evidence="5">RCC2-like protein</fullName>
    </submittedName>
</protein>
<keyword evidence="6" id="KW-1185">Reference proteome</keyword>
<dbReference type="InterPro" id="IPR000408">
    <property type="entry name" value="Reg_chr_condens"/>
</dbReference>
<sequence>MADAEKKPEESKAEEEPVAGTLLACGATDWYSIGRSKDVRPEYPNLSLPHRLKALEGVKVAFIAAGASACHSIIADVNGVCYTWGRNEKGQLGLGDTINRNNPTVVKGLANKKVVYASAGRNHSAVVTATGESYTFGLNQYGQLGTGSVKKSKGKGAEDQALTPQLALVSKASKVGCGVDFTVWLCDGKVWTAGCPQYGQLGHDTDNSYNAADSSVKMVFEPQPQPRIVAALNEKTVTQIAVGYNHTVAVASDGGVWTWGFGGYGRLGHKVQQDEFKPRLIEALAGRITVPPDAVVGAGQTSSFCTIVGGQLFAWGKLKPSGDNLMYPIPYHELSGWNIKSFSCGSSTFACAATYGSEKSTITWGHSNGYSELGYGPAGKKSSANPDKCMAMEGAETLQVAMGFGHSLFLVKEGDAKAASAPVWEPPCDRDEAAPTVGGTKRKAPAGGAKGSGKGKKK</sequence>
<dbReference type="PROSITE" id="PS50012">
    <property type="entry name" value="RCC1_3"/>
    <property type="match status" value="5"/>
</dbReference>
<dbReference type="STRING" id="3076.A0A2P6TC29"/>
<dbReference type="AlphaFoldDB" id="A0A2P6TC29"/>
<keyword evidence="1" id="KW-0677">Repeat</keyword>
<organism evidence="5 6">
    <name type="scientific">Chlorella sorokiniana</name>
    <name type="common">Freshwater green alga</name>
    <dbReference type="NCBI Taxonomy" id="3076"/>
    <lineage>
        <taxon>Eukaryota</taxon>
        <taxon>Viridiplantae</taxon>
        <taxon>Chlorophyta</taxon>
        <taxon>core chlorophytes</taxon>
        <taxon>Trebouxiophyceae</taxon>
        <taxon>Chlorellales</taxon>
        <taxon>Chlorellaceae</taxon>
        <taxon>Chlorella clade</taxon>
        <taxon>Chlorella</taxon>
    </lineage>
</organism>
<dbReference type="InterPro" id="IPR028641">
    <property type="entry name" value="RCC2"/>
</dbReference>